<dbReference type="GO" id="GO:0016706">
    <property type="term" value="F:2-oxoglutarate-dependent dioxygenase activity"/>
    <property type="evidence" value="ECO:0007669"/>
    <property type="project" value="UniProtKB-ARBA"/>
</dbReference>
<dbReference type="Pfam" id="PF05721">
    <property type="entry name" value="PhyH"/>
    <property type="match status" value="1"/>
</dbReference>
<accession>A0A5B8USP1</accession>
<dbReference type="PANTHER" id="PTHR20883:SF49">
    <property type="entry name" value="PHYTANOYL-COA DIOXYGENASE"/>
    <property type="match status" value="1"/>
</dbReference>
<dbReference type="OrthoDB" id="9814777at2"/>
<dbReference type="AlphaFoldDB" id="A0A5B8USP1"/>
<dbReference type="Proteomes" id="UP000321479">
    <property type="component" value="Chromosome"/>
</dbReference>
<evidence type="ECO:0000313" key="1">
    <source>
        <dbReference type="EMBL" id="QEC61898.1"/>
    </source>
</evidence>
<keyword evidence="1" id="KW-0223">Dioxygenase</keyword>
<reference evidence="1 2" key="1">
    <citation type="journal article" date="2017" name="Curr. Microbiol.">
        <title>Mucilaginibacter ginsenosidivorans sp. nov., Isolated from Soil of Ginseng Field.</title>
        <authorList>
            <person name="Kim M.M."/>
            <person name="Siddiqi M.Z."/>
            <person name="Im W.T."/>
        </authorList>
    </citation>
    <scope>NUCLEOTIDE SEQUENCE [LARGE SCALE GENOMIC DNA]</scope>
    <source>
        <strain evidence="1 2">Gsoil 3017</strain>
    </source>
</reference>
<dbReference type="KEGG" id="mgin:FRZ54_04630"/>
<dbReference type="Gene3D" id="2.60.120.620">
    <property type="entry name" value="q2cbj1_9rhob like domain"/>
    <property type="match status" value="1"/>
</dbReference>
<sequence length="273" mass="31022">MTTTISGLPGLNDLKDTPAENINEFAEKGHTMVRDILSADEMAAYRPVIVDAAERYNTERRKMQDRDTYGKAFLQIMNLWRVDEGVKKFVLAKRLAKIAADLMGVENVRIYHDQALFKEPGGGPTPWHQDQYYWPIDTNNTITMWMPLIDIDLDMGMLTFASGSYDKGSIFDYEISDESESAFDDYVRGHKFPISRATTMKAGDATFHRGFTIHNAPGNNSNKMREVMTIIYLADGARVSPPKNEWQKNDLAKWMMNKPVGELIDSELNPKVL</sequence>
<name>A0A5B8USP1_9SPHI</name>
<organism evidence="1 2">
    <name type="scientific">Mucilaginibacter ginsenosidivorans</name>
    <dbReference type="NCBI Taxonomy" id="398053"/>
    <lineage>
        <taxon>Bacteria</taxon>
        <taxon>Pseudomonadati</taxon>
        <taxon>Bacteroidota</taxon>
        <taxon>Sphingobacteriia</taxon>
        <taxon>Sphingobacteriales</taxon>
        <taxon>Sphingobacteriaceae</taxon>
        <taxon>Mucilaginibacter</taxon>
    </lineage>
</organism>
<dbReference type="SUPFAM" id="SSF51197">
    <property type="entry name" value="Clavaminate synthase-like"/>
    <property type="match status" value="1"/>
</dbReference>
<gene>
    <name evidence="1" type="ORF">FRZ54_04630</name>
</gene>
<keyword evidence="2" id="KW-1185">Reference proteome</keyword>
<dbReference type="EMBL" id="CP042436">
    <property type="protein sequence ID" value="QEC61898.1"/>
    <property type="molecule type" value="Genomic_DNA"/>
</dbReference>
<dbReference type="GO" id="GO:0005506">
    <property type="term" value="F:iron ion binding"/>
    <property type="evidence" value="ECO:0007669"/>
    <property type="project" value="UniProtKB-ARBA"/>
</dbReference>
<evidence type="ECO:0000313" key="2">
    <source>
        <dbReference type="Proteomes" id="UP000321479"/>
    </source>
</evidence>
<protein>
    <submittedName>
        <fullName evidence="1">Phytanoyl-CoA dioxygenase family protein</fullName>
    </submittedName>
</protein>
<keyword evidence="1" id="KW-0560">Oxidoreductase</keyword>
<dbReference type="InterPro" id="IPR008775">
    <property type="entry name" value="Phytyl_CoA_dOase-like"/>
</dbReference>
<dbReference type="RefSeq" id="WP_147030475.1">
    <property type="nucleotide sequence ID" value="NZ_CP042436.1"/>
</dbReference>
<dbReference type="PANTHER" id="PTHR20883">
    <property type="entry name" value="PHYTANOYL-COA DIOXYGENASE DOMAIN CONTAINING 1"/>
    <property type="match status" value="1"/>
</dbReference>
<proteinExistence type="predicted"/>